<dbReference type="AlphaFoldDB" id="A0A9Q5N822"/>
<evidence type="ECO:0000256" key="1">
    <source>
        <dbReference type="SAM" id="MobiDB-lite"/>
    </source>
</evidence>
<proteinExistence type="predicted"/>
<protein>
    <submittedName>
        <fullName evidence="2">Uncharacterized protein</fullName>
    </submittedName>
</protein>
<evidence type="ECO:0000313" key="3">
    <source>
        <dbReference type="Proteomes" id="UP000757232"/>
    </source>
</evidence>
<name>A0A9Q5N822_SANBA</name>
<keyword evidence="3" id="KW-1185">Reference proteome</keyword>
<organism evidence="2 3">
    <name type="scientific">Sanghuangporus baumii</name>
    <name type="common">Phellinus baumii</name>
    <dbReference type="NCBI Taxonomy" id="108892"/>
    <lineage>
        <taxon>Eukaryota</taxon>
        <taxon>Fungi</taxon>
        <taxon>Dikarya</taxon>
        <taxon>Basidiomycota</taxon>
        <taxon>Agaricomycotina</taxon>
        <taxon>Agaricomycetes</taxon>
        <taxon>Hymenochaetales</taxon>
        <taxon>Hymenochaetaceae</taxon>
        <taxon>Sanghuangporus</taxon>
    </lineage>
</organism>
<comment type="caution">
    <text evidence="2">The sequence shown here is derived from an EMBL/GenBank/DDBJ whole genome shotgun (WGS) entry which is preliminary data.</text>
</comment>
<dbReference type="EMBL" id="LNZH02000194">
    <property type="protein sequence ID" value="OCB87183.1"/>
    <property type="molecule type" value="Genomic_DNA"/>
</dbReference>
<feature type="compositionally biased region" description="Acidic residues" evidence="1">
    <location>
        <begin position="138"/>
        <end position="148"/>
    </location>
</feature>
<evidence type="ECO:0000313" key="2">
    <source>
        <dbReference type="EMBL" id="OCB87183.1"/>
    </source>
</evidence>
<dbReference type="Proteomes" id="UP000757232">
    <property type="component" value="Unassembled WGS sequence"/>
</dbReference>
<feature type="compositionally biased region" description="Basic and acidic residues" evidence="1">
    <location>
        <begin position="149"/>
        <end position="160"/>
    </location>
</feature>
<feature type="region of interest" description="Disordered" evidence="1">
    <location>
        <begin position="71"/>
        <end position="182"/>
    </location>
</feature>
<dbReference type="OrthoDB" id="10677897at2759"/>
<reference evidence="2" key="1">
    <citation type="submission" date="2016-06" db="EMBL/GenBank/DDBJ databases">
        <title>Draft Genome sequence of the fungus Inonotus baumii.</title>
        <authorList>
            <person name="Zhu H."/>
            <person name="Lin W."/>
        </authorList>
    </citation>
    <scope>NUCLEOTIDE SEQUENCE</scope>
    <source>
        <strain evidence="2">821</strain>
    </source>
</reference>
<sequence length="309" mass="33882">MLSSFFDTAERGALTLTLSTNDPFDAVYLTQDGVPLYLVSTRKRPRSSGGSSKSGLGFGYLDAQVTTIKRVRTDPPSSSLASSASVNKPDSHAARRNARKSWPPRSYTNRQRPCRGAPHLHRRTRSSSMLSTSTPLDTIDEVADGADVDADRGECSDDSGRSSGSGSDFEPASRSDSSNNTILVATIERRPFSLSPSRLRFNGCEGPASKFLQRERPFSSYPLQSQSSRRPSYPTLLFSSYLNTTRSLTFSRTQLYNSNKARLAKYCAPFLPSKDMLSSSHAVLEIAQGIESDRALDEIIVTLLLTFLL</sequence>
<gene>
    <name evidence="2" type="ORF">A7U60_g5699</name>
</gene>
<accession>A0A9Q5N822</accession>